<dbReference type="PROSITE" id="PS50048">
    <property type="entry name" value="ZN2_CY6_FUNGAL_2"/>
    <property type="match status" value="1"/>
</dbReference>
<organism evidence="8 9">
    <name type="scientific">Penicilliopsis zonata CBS 506.65</name>
    <dbReference type="NCBI Taxonomy" id="1073090"/>
    <lineage>
        <taxon>Eukaryota</taxon>
        <taxon>Fungi</taxon>
        <taxon>Dikarya</taxon>
        <taxon>Ascomycota</taxon>
        <taxon>Pezizomycotina</taxon>
        <taxon>Eurotiomycetes</taxon>
        <taxon>Eurotiomycetidae</taxon>
        <taxon>Eurotiales</taxon>
        <taxon>Aspergillaceae</taxon>
        <taxon>Penicilliopsis</taxon>
    </lineage>
</organism>
<dbReference type="GO" id="GO:0000981">
    <property type="term" value="F:DNA-binding transcription factor activity, RNA polymerase II-specific"/>
    <property type="evidence" value="ECO:0007669"/>
    <property type="project" value="InterPro"/>
</dbReference>
<dbReference type="RefSeq" id="XP_022577054.1">
    <property type="nucleotide sequence ID" value="XM_022730092.1"/>
</dbReference>
<dbReference type="STRING" id="1073090.A0A1L9S5V6"/>
<dbReference type="Proteomes" id="UP000184188">
    <property type="component" value="Unassembled WGS sequence"/>
</dbReference>
<dbReference type="InterPro" id="IPR001138">
    <property type="entry name" value="Zn2Cys6_DnaBD"/>
</dbReference>
<feature type="domain" description="Zn(2)-C6 fungal-type" evidence="7">
    <location>
        <begin position="17"/>
        <end position="49"/>
    </location>
</feature>
<keyword evidence="9" id="KW-1185">Reference proteome</keyword>
<dbReference type="SUPFAM" id="SSF57701">
    <property type="entry name" value="Zn2/Cys6 DNA-binding domain"/>
    <property type="match status" value="1"/>
</dbReference>
<keyword evidence="4" id="KW-0804">Transcription</keyword>
<dbReference type="AlphaFoldDB" id="A0A1L9S5V6"/>
<gene>
    <name evidence="8" type="ORF">ASPZODRAFT_76489</name>
</gene>
<name>A0A1L9S5V6_9EURO</name>
<evidence type="ECO:0000256" key="4">
    <source>
        <dbReference type="ARBA" id="ARBA00023163"/>
    </source>
</evidence>
<dbReference type="Gene3D" id="4.10.240.10">
    <property type="entry name" value="Zn(2)-C6 fungal-type DNA-binding domain"/>
    <property type="match status" value="1"/>
</dbReference>
<dbReference type="PANTHER" id="PTHR31668:SF10">
    <property type="entry name" value="ZN(II)2CYS6 TRANSCRIPTION FACTOR (EUROFUNG)"/>
    <property type="match status" value="1"/>
</dbReference>
<keyword evidence="3" id="KW-0238">DNA-binding</keyword>
<dbReference type="InterPro" id="IPR050797">
    <property type="entry name" value="Carb_Metab_Trans_Reg"/>
</dbReference>
<dbReference type="OrthoDB" id="3034343at2759"/>
<sequence>MPLPGTTRPYRSHKIPACDFCRRRKSRCTQDVADQPCLLCRMHGAECSRTGMSTVSRPVTARKRLRKSSDAGESHQPAAPAAAGADDGTQSDHIVGPAMARDAQVLGQYETHPNPYSVYSDDSRNPVVYMKVPRQRNVVPSGNGTAGFRQFETMEKIVEPLGAELSALYWERVHPAFPVLDEETVREAYAQDMLPHTLGCEVYAGALVWWSASPVIAASRRPLPDVRYLWNLAVSALNDDFLAPTFSTVLACVLDLAGRPITSIKYNAVNTGRVVALSQSLGLNRNPSRWGLDHRQTSLRIRTWWAVFIHDQWVSLSHGTPPHIHRSQWDVPIPDADTLLLASSDGTPVSTARRQGGQSFIALCRLTVLLGNVLPMIYTLHPQSTPDASFSELRRHEAALDEWKKDLPDWLRPGSLAQDRLAAGALSLQLSYLAVQMCLCRIALLVELHRSEADVTEERSYHQSQCRRAAQAVIDFVVSLTRNEMDAFWLPYTAYHFTSAATLILRCALEADNAETAQECVASAKTLVDLLRRARDTHNWDLADICLGQCGAVVDKLCDSSFLHTWRRIPHEAASSIQKDGIETPLPAAQQEQQPAPGVNLEGMEANGYVPGFLPETMSFPSMESFLFPDLWQMPSMDDFAYRGG</sequence>
<evidence type="ECO:0000256" key="6">
    <source>
        <dbReference type="SAM" id="MobiDB-lite"/>
    </source>
</evidence>
<dbReference type="GO" id="GO:0008270">
    <property type="term" value="F:zinc ion binding"/>
    <property type="evidence" value="ECO:0007669"/>
    <property type="project" value="InterPro"/>
</dbReference>
<keyword evidence="1" id="KW-0479">Metal-binding</keyword>
<dbReference type="CDD" id="cd12148">
    <property type="entry name" value="fungal_TF_MHR"/>
    <property type="match status" value="1"/>
</dbReference>
<reference evidence="9" key="1">
    <citation type="journal article" date="2017" name="Genome Biol.">
        <title>Comparative genomics reveals high biological diversity and specific adaptations in the industrially and medically important fungal genus Aspergillus.</title>
        <authorList>
            <person name="de Vries R.P."/>
            <person name="Riley R."/>
            <person name="Wiebenga A."/>
            <person name="Aguilar-Osorio G."/>
            <person name="Amillis S."/>
            <person name="Uchima C.A."/>
            <person name="Anderluh G."/>
            <person name="Asadollahi M."/>
            <person name="Askin M."/>
            <person name="Barry K."/>
            <person name="Battaglia E."/>
            <person name="Bayram O."/>
            <person name="Benocci T."/>
            <person name="Braus-Stromeyer S.A."/>
            <person name="Caldana C."/>
            <person name="Canovas D."/>
            <person name="Cerqueira G.C."/>
            <person name="Chen F."/>
            <person name="Chen W."/>
            <person name="Choi C."/>
            <person name="Clum A."/>
            <person name="Dos Santos R.A."/>
            <person name="Damasio A.R."/>
            <person name="Diallinas G."/>
            <person name="Emri T."/>
            <person name="Fekete E."/>
            <person name="Flipphi M."/>
            <person name="Freyberg S."/>
            <person name="Gallo A."/>
            <person name="Gournas C."/>
            <person name="Habgood R."/>
            <person name="Hainaut M."/>
            <person name="Harispe M.L."/>
            <person name="Henrissat B."/>
            <person name="Hilden K.S."/>
            <person name="Hope R."/>
            <person name="Hossain A."/>
            <person name="Karabika E."/>
            <person name="Karaffa L."/>
            <person name="Karanyi Z."/>
            <person name="Krasevec N."/>
            <person name="Kuo A."/>
            <person name="Kusch H."/>
            <person name="LaButti K."/>
            <person name="Lagendijk E.L."/>
            <person name="Lapidus A."/>
            <person name="Levasseur A."/>
            <person name="Lindquist E."/>
            <person name="Lipzen A."/>
            <person name="Logrieco A.F."/>
            <person name="MacCabe A."/>
            <person name="Maekelae M.R."/>
            <person name="Malavazi I."/>
            <person name="Melin P."/>
            <person name="Meyer V."/>
            <person name="Mielnichuk N."/>
            <person name="Miskei M."/>
            <person name="Molnar A.P."/>
            <person name="Mule G."/>
            <person name="Ngan C.Y."/>
            <person name="Orejas M."/>
            <person name="Orosz E."/>
            <person name="Ouedraogo J.P."/>
            <person name="Overkamp K.M."/>
            <person name="Park H.-S."/>
            <person name="Perrone G."/>
            <person name="Piumi F."/>
            <person name="Punt P.J."/>
            <person name="Ram A.F."/>
            <person name="Ramon A."/>
            <person name="Rauscher S."/>
            <person name="Record E."/>
            <person name="Riano-Pachon D.M."/>
            <person name="Robert V."/>
            <person name="Roehrig J."/>
            <person name="Ruller R."/>
            <person name="Salamov A."/>
            <person name="Salih N.S."/>
            <person name="Samson R.A."/>
            <person name="Sandor E."/>
            <person name="Sanguinetti M."/>
            <person name="Schuetze T."/>
            <person name="Sepcic K."/>
            <person name="Shelest E."/>
            <person name="Sherlock G."/>
            <person name="Sophianopoulou V."/>
            <person name="Squina F.M."/>
            <person name="Sun H."/>
            <person name="Susca A."/>
            <person name="Todd R.B."/>
            <person name="Tsang A."/>
            <person name="Unkles S.E."/>
            <person name="van de Wiele N."/>
            <person name="van Rossen-Uffink D."/>
            <person name="Oliveira J.V."/>
            <person name="Vesth T.C."/>
            <person name="Visser J."/>
            <person name="Yu J.-H."/>
            <person name="Zhou M."/>
            <person name="Andersen M.R."/>
            <person name="Archer D.B."/>
            <person name="Baker S.E."/>
            <person name="Benoit I."/>
            <person name="Brakhage A.A."/>
            <person name="Braus G.H."/>
            <person name="Fischer R."/>
            <person name="Frisvad J.C."/>
            <person name="Goldman G.H."/>
            <person name="Houbraken J."/>
            <person name="Oakley B."/>
            <person name="Pocsi I."/>
            <person name="Scazzocchio C."/>
            <person name="Seiboth B."/>
            <person name="vanKuyk P.A."/>
            <person name="Wortman J."/>
            <person name="Dyer P.S."/>
            <person name="Grigoriev I.V."/>
        </authorList>
    </citation>
    <scope>NUCLEOTIDE SEQUENCE [LARGE SCALE GENOMIC DNA]</scope>
    <source>
        <strain evidence="9">CBS 506.65</strain>
    </source>
</reference>
<accession>A0A1L9S5V6</accession>
<dbReference type="Pfam" id="PF00172">
    <property type="entry name" value="Zn_clus"/>
    <property type="match status" value="1"/>
</dbReference>
<dbReference type="PROSITE" id="PS00463">
    <property type="entry name" value="ZN2_CY6_FUNGAL_1"/>
    <property type="match status" value="1"/>
</dbReference>
<dbReference type="CDD" id="cd00067">
    <property type="entry name" value="GAL4"/>
    <property type="match status" value="1"/>
</dbReference>
<evidence type="ECO:0000259" key="7">
    <source>
        <dbReference type="PROSITE" id="PS50048"/>
    </source>
</evidence>
<dbReference type="GO" id="GO:0003677">
    <property type="term" value="F:DNA binding"/>
    <property type="evidence" value="ECO:0007669"/>
    <property type="project" value="UniProtKB-KW"/>
</dbReference>
<dbReference type="PANTHER" id="PTHR31668">
    <property type="entry name" value="GLUCOSE TRANSPORT TRANSCRIPTION REGULATOR RGT1-RELATED-RELATED"/>
    <property type="match status" value="1"/>
</dbReference>
<proteinExistence type="predicted"/>
<evidence type="ECO:0000313" key="9">
    <source>
        <dbReference type="Proteomes" id="UP000184188"/>
    </source>
</evidence>
<dbReference type="GO" id="GO:0001080">
    <property type="term" value="P:nitrogen catabolite activation of transcription from RNA polymerase II promoter"/>
    <property type="evidence" value="ECO:0007669"/>
    <property type="project" value="TreeGrafter"/>
</dbReference>
<dbReference type="Pfam" id="PF04082">
    <property type="entry name" value="Fungal_trans"/>
    <property type="match status" value="1"/>
</dbReference>
<feature type="region of interest" description="Disordered" evidence="6">
    <location>
        <begin position="51"/>
        <end position="94"/>
    </location>
</feature>
<evidence type="ECO:0000256" key="2">
    <source>
        <dbReference type="ARBA" id="ARBA00023015"/>
    </source>
</evidence>
<evidence type="ECO:0000256" key="1">
    <source>
        <dbReference type="ARBA" id="ARBA00022723"/>
    </source>
</evidence>
<dbReference type="InterPro" id="IPR036864">
    <property type="entry name" value="Zn2-C6_fun-type_DNA-bd_sf"/>
</dbReference>
<dbReference type="GO" id="GO:0006351">
    <property type="term" value="P:DNA-templated transcription"/>
    <property type="evidence" value="ECO:0007669"/>
    <property type="project" value="InterPro"/>
</dbReference>
<dbReference type="GO" id="GO:0005634">
    <property type="term" value="C:nucleus"/>
    <property type="evidence" value="ECO:0007669"/>
    <property type="project" value="TreeGrafter"/>
</dbReference>
<keyword evidence="2" id="KW-0805">Transcription regulation</keyword>
<evidence type="ECO:0000256" key="3">
    <source>
        <dbReference type="ARBA" id="ARBA00023125"/>
    </source>
</evidence>
<dbReference type="InterPro" id="IPR007219">
    <property type="entry name" value="XnlR_reg_dom"/>
</dbReference>
<dbReference type="SMART" id="SM00906">
    <property type="entry name" value="Fungal_trans"/>
    <property type="match status" value="1"/>
</dbReference>
<dbReference type="VEuPathDB" id="FungiDB:ASPZODRAFT_76489"/>
<protein>
    <recommendedName>
        <fullName evidence="7">Zn(2)-C6 fungal-type domain-containing protein</fullName>
    </recommendedName>
</protein>
<evidence type="ECO:0000256" key="5">
    <source>
        <dbReference type="ARBA" id="ARBA00023242"/>
    </source>
</evidence>
<dbReference type="EMBL" id="KV878358">
    <property type="protein sequence ID" value="OJJ42544.1"/>
    <property type="molecule type" value="Genomic_DNA"/>
</dbReference>
<dbReference type="GeneID" id="34616556"/>
<feature type="compositionally biased region" description="Low complexity" evidence="6">
    <location>
        <begin position="77"/>
        <end position="88"/>
    </location>
</feature>
<evidence type="ECO:0000313" key="8">
    <source>
        <dbReference type="EMBL" id="OJJ42544.1"/>
    </source>
</evidence>
<keyword evidence="5" id="KW-0539">Nucleus</keyword>